<comment type="similarity">
    <text evidence="2 10 11">Belongs to the peptidase S8 family.</text>
</comment>
<dbReference type="InterPro" id="IPR022398">
    <property type="entry name" value="Peptidase_S8_His-AS"/>
</dbReference>
<dbReference type="PROSITE" id="PS00137">
    <property type="entry name" value="SUBTILASE_HIS"/>
    <property type="match status" value="1"/>
</dbReference>
<dbReference type="InterPro" id="IPR023827">
    <property type="entry name" value="Peptidase_S8_Asp-AS"/>
</dbReference>
<keyword evidence="8" id="KW-0865">Zymogen</keyword>
<evidence type="ECO:0000256" key="9">
    <source>
        <dbReference type="PIRSR" id="PIRSR615500-1"/>
    </source>
</evidence>
<evidence type="ECO:0000256" key="4">
    <source>
        <dbReference type="ARBA" id="ARBA00022670"/>
    </source>
</evidence>
<name>A0A7W3TMI5_9GAMM</name>
<evidence type="ECO:0000256" key="1">
    <source>
        <dbReference type="ARBA" id="ARBA00004613"/>
    </source>
</evidence>
<feature type="active site" description="Charge relay system" evidence="9 10">
    <location>
        <position position="166"/>
    </location>
</feature>
<keyword evidence="14" id="KW-1185">Reference proteome</keyword>
<feature type="active site" description="Charge relay system" evidence="9 10">
    <location>
        <position position="423"/>
    </location>
</feature>
<dbReference type="SUPFAM" id="SSF52743">
    <property type="entry name" value="Subtilisin-like"/>
    <property type="match status" value="1"/>
</dbReference>
<dbReference type="InterPro" id="IPR002884">
    <property type="entry name" value="P_dom"/>
</dbReference>
<comment type="caution">
    <text evidence="13">The sequence shown here is derived from an EMBL/GenBank/DDBJ whole genome shotgun (WGS) entry which is preliminary data.</text>
</comment>
<dbReference type="PANTHER" id="PTHR43806:SF11">
    <property type="entry name" value="CEREVISIN-RELATED"/>
    <property type="match status" value="1"/>
</dbReference>
<evidence type="ECO:0000313" key="14">
    <source>
        <dbReference type="Proteomes" id="UP000523196"/>
    </source>
</evidence>
<dbReference type="Pfam" id="PF00082">
    <property type="entry name" value="Peptidase_S8"/>
    <property type="match status" value="1"/>
</dbReference>
<gene>
    <name evidence="13" type="ORF">H4F98_10945</name>
</gene>
<dbReference type="GO" id="GO:0005576">
    <property type="term" value="C:extracellular region"/>
    <property type="evidence" value="ECO:0007669"/>
    <property type="project" value="UniProtKB-SubCell"/>
</dbReference>
<protein>
    <submittedName>
        <fullName evidence="13">S8 family serine peptidase</fullName>
    </submittedName>
</protein>
<dbReference type="Gene3D" id="2.60.120.260">
    <property type="entry name" value="Galactose-binding domain-like"/>
    <property type="match status" value="1"/>
</dbReference>
<dbReference type="Pfam" id="PF01483">
    <property type="entry name" value="P_proprotein"/>
    <property type="match status" value="1"/>
</dbReference>
<comment type="subcellular location">
    <subcellularLocation>
        <location evidence="1">Secreted</location>
    </subcellularLocation>
</comment>
<organism evidence="13 14">
    <name type="scientific">Marilutibacter spongiae</name>
    <dbReference type="NCBI Taxonomy" id="2025720"/>
    <lineage>
        <taxon>Bacteria</taxon>
        <taxon>Pseudomonadati</taxon>
        <taxon>Pseudomonadota</taxon>
        <taxon>Gammaproteobacteria</taxon>
        <taxon>Lysobacterales</taxon>
        <taxon>Lysobacteraceae</taxon>
        <taxon>Marilutibacter</taxon>
    </lineage>
</organism>
<evidence type="ECO:0000259" key="12">
    <source>
        <dbReference type="PROSITE" id="PS51829"/>
    </source>
</evidence>
<evidence type="ECO:0000256" key="8">
    <source>
        <dbReference type="ARBA" id="ARBA00023145"/>
    </source>
</evidence>
<dbReference type="InterPro" id="IPR000209">
    <property type="entry name" value="Peptidase_S8/S53_dom"/>
</dbReference>
<feature type="active site" description="Charge relay system" evidence="9 10">
    <location>
        <position position="230"/>
    </location>
</feature>
<evidence type="ECO:0000256" key="7">
    <source>
        <dbReference type="ARBA" id="ARBA00022825"/>
    </source>
</evidence>
<dbReference type="GO" id="GO:0004252">
    <property type="term" value="F:serine-type endopeptidase activity"/>
    <property type="evidence" value="ECO:0007669"/>
    <property type="project" value="UniProtKB-UniRule"/>
</dbReference>
<dbReference type="InterPro" id="IPR036852">
    <property type="entry name" value="Peptidase_S8/S53_dom_sf"/>
</dbReference>
<reference evidence="13 14" key="1">
    <citation type="submission" date="2020-08" db="EMBL/GenBank/DDBJ databases">
        <authorList>
            <person name="Xu S."/>
            <person name="Li A."/>
        </authorList>
    </citation>
    <scope>NUCLEOTIDE SEQUENCE [LARGE SCALE GENOMIC DNA]</scope>
    <source>
        <strain evidence="13 14">119BY6-57</strain>
    </source>
</reference>
<dbReference type="PRINTS" id="PR00723">
    <property type="entry name" value="SUBTILISIN"/>
</dbReference>
<dbReference type="SUPFAM" id="SSF49785">
    <property type="entry name" value="Galactose-binding domain-like"/>
    <property type="match status" value="1"/>
</dbReference>
<dbReference type="EMBL" id="JACHTF010000011">
    <property type="protein sequence ID" value="MBB1061085.1"/>
    <property type="molecule type" value="Genomic_DNA"/>
</dbReference>
<sequence>MATAGLLLGGTAAAQDLNAARVASAAEPEYDSFIVKYRAGTPERGNPAAMMRSLGGNGRSLGALGAGNGKGKALGFSHGRRLATGADLVRTDRKLDRVEAQAMMRLIAANPDVEYIQPNYKQRALSTPNDPRFAEQWHYANSATGARVPAAWDQADGSGVVVAVVDSGIVAHNDLNANILPGYDMVSSVNGGSSFECSRYGLPAGCGGSQDGNGRDADATDASASTTGVHGTHVAGTIAAVTNNGTGVAGIAFKAKVVPVRALGKDGLGDTADIADGIIWASGGSVAGLPANANPAEVINLSLGGDRPCSDTPAYQDAINTAIANGSVVVAAAGNSNIDVANATPASCNNVISVAASDNKGNRAFYSSWGATIDITAPGGETCSPSTEFLPLNQAPSCTRSHDEEGVLSTVAGNGYAFFQGTSMATPHVAGIVALIQSAASTPKTPAQIRTILADTARPIAASKCPGGCGPGLIDAAAAVAAVTGNDPVDPPTDPVDPGRQTYANTADVGIRDYRKVESAISVSGRSGKAPTDAVIRVDIRHTYRGDLRVDLVAPDGSAYLLANRSGGGTDNIIGSATLDLSSETLNGTWKLRVNDNAGGDVGYINEWSLTF</sequence>
<evidence type="ECO:0000256" key="2">
    <source>
        <dbReference type="ARBA" id="ARBA00011073"/>
    </source>
</evidence>
<evidence type="ECO:0000256" key="10">
    <source>
        <dbReference type="PROSITE-ProRule" id="PRU01240"/>
    </source>
</evidence>
<keyword evidence="5" id="KW-0732">Signal</keyword>
<dbReference type="PROSITE" id="PS51892">
    <property type="entry name" value="SUBTILASE"/>
    <property type="match status" value="1"/>
</dbReference>
<keyword evidence="7 10" id="KW-0720">Serine protease</keyword>
<dbReference type="Gene3D" id="3.40.50.200">
    <property type="entry name" value="Peptidase S8/S53 domain"/>
    <property type="match status" value="1"/>
</dbReference>
<evidence type="ECO:0000256" key="3">
    <source>
        <dbReference type="ARBA" id="ARBA00022525"/>
    </source>
</evidence>
<dbReference type="Proteomes" id="UP000523196">
    <property type="component" value="Unassembled WGS sequence"/>
</dbReference>
<dbReference type="PANTHER" id="PTHR43806">
    <property type="entry name" value="PEPTIDASE S8"/>
    <property type="match status" value="1"/>
</dbReference>
<keyword evidence="3" id="KW-0964">Secreted</keyword>
<feature type="domain" description="P/Homo B" evidence="12">
    <location>
        <begin position="496"/>
        <end position="612"/>
    </location>
</feature>
<dbReference type="InterPro" id="IPR050131">
    <property type="entry name" value="Peptidase_S8_subtilisin-like"/>
</dbReference>
<evidence type="ECO:0000256" key="6">
    <source>
        <dbReference type="ARBA" id="ARBA00022801"/>
    </source>
</evidence>
<keyword evidence="4 10" id="KW-0645">Protease</keyword>
<dbReference type="InterPro" id="IPR008979">
    <property type="entry name" value="Galactose-bd-like_sf"/>
</dbReference>
<dbReference type="PROSITE" id="PS51829">
    <property type="entry name" value="P_HOMO_B"/>
    <property type="match status" value="1"/>
</dbReference>
<evidence type="ECO:0000256" key="5">
    <source>
        <dbReference type="ARBA" id="ARBA00022729"/>
    </source>
</evidence>
<proteinExistence type="inferred from homology"/>
<dbReference type="PROSITE" id="PS00138">
    <property type="entry name" value="SUBTILASE_SER"/>
    <property type="match status" value="1"/>
</dbReference>
<accession>A0A7W3TMI5</accession>
<dbReference type="InterPro" id="IPR023828">
    <property type="entry name" value="Peptidase_S8_Ser-AS"/>
</dbReference>
<evidence type="ECO:0000313" key="13">
    <source>
        <dbReference type="EMBL" id="MBB1061085.1"/>
    </source>
</evidence>
<dbReference type="InterPro" id="IPR015500">
    <property type="entry name" value="Peptidase_S8_subtilisin-rel"/>
</dbReference>
<dbReference type="AlphaFoldDB" id="A0A7W3TMI5"/>
<dbReference type="GO" id="GO:0006508">
    <property type="term" value="P:proteolysis"/>
    <property type="evidence" value="ECO:0007669"/>
    <property type="project" value="UniProtKB-KW"/>
</dbReference>
<evidence type="ECO:0000256" key="11">
    <source>
        <dbReference type="RuleBase" id="RU003355"/>
    </source>
</evidence>
<dbReference type="FunFam" id="3.40.50.200:FF:000022">
    <property type="entry name" value="Extracellular protease"/>
    <property type="match status" value="1"/>
</dbReference>
<dbReference type="PROSITE" id="PS00136">
    <property type="entry name" value="SUBTILASE_ASP"/>
    <property type="match status" value="1"/>
</dbReference>
<keyword evidence="6 10" id="KW-0378">Hydrolase</keyword>